<keyword evidence="1" id="KW-0732">Signal</keyword>
<dbReference type="InterPro" id="IPR007813">
    <property type="entry name" value="PilN"/>
</dbReference>
<feature type="signal peptide" evidence="1">
    <location>
        <begin position="1"/>
        <end position="39"/>
    </location>
</feature>
<protein>
    <recommendedName>
        <fullName evidence="4">Fimbrial assembly protein</fullName>
    </recommendedName>
</protein>
<dbReference type="AlphaFoldDB" id="A0A437Q591"/>
<evidence type="ECO:0008006" key="4">
    <source>
        <dbReference type="Google" id="ProtNLM"/>
    </source>
</evidence>
<dbReference type="EMBL" id="SACQ01000007">
    <property type="protein sequence ID" value="RVU29665.1"/>
    <property type="molecule type" value="Genomic_DNA"/>
</dbReference>
<dbReference type="PANTHER" id="PTHR40278:SF1">
    <property type="entry name" value="DNA UTILIZATION PROTEIN HOFN"/>
    <property type="match status" value="1"/>
</dbReference>
<name>A0A437Q591_9GAMM</name>
<dbReference type="PANTHER" id="PTHR40278">
    <property type="entry name" value="DNA UTILIZATION PROTEIN HOFN"/>
    <property type="match status" value="1"/>
</dbReference>
<dbReference type="InterPro" id="IPR052534">
    <property type="entry name" value="Extracell_DNA_Util/SecSys_Comp"/>
</dbReference>
<feature type="chain" id="PRO_5019298581" description="Fimbrial assembly protein" evidence="1">
    <location>
        <begin position="40"/>
        <end position="201"/>
    </location>
</feature>
<organism evidence="2 3">
    <name type="scientific">Neptunomonas marina</name>
    <dbReference type="NCBI Taxonomy" id="1815562"/>
    <lineage>
        <taxon>Bacteria</taxon>
        <taxon>Pseudomonadati</taxon>
        <taxon>Pseudomonadota</taxon>
        <taxon>Gammaproteobacteria</taxon>
        <taxon>Oceanospirillales</taxon>
        <taxon>Oceanospirillaceae</taxon>
        <taxon>Neptunomonas</taxon>
    </lineage>
</organism>
<dbReference type="Pfam" id="PF05137">
    <property type="entry name" value="PilN"/>
    <property type="match status" value="1"/>
</dbReference>
<proteinExistence type="predicted"/>
<keyword evidence="3" id="KW-1185">Reference proteome</keyword>
<dbReference type="RefSeq" id="WP_127694949.1">
    <property type="nucleotide sequence ID" value="NZ_SACQ01000007.1"/>
</dbReference>
<evidence type="ECO:0000313" key="3">
    <source>
        <dbReference type="Proteomes" id="UP000282818"/>
    </source>
</evidence>
<sequence length="201" mass="22519">MKQRINLLPPRPKVVKQQFTFKQMLSFAAVILVASGAMAAWLHFETATKDNELRVYADTERKQSETLNRLESLLAEQVPDPVLVARRDRLTGMLTQQSKLADLLEQVEVAQRSGFSRDMRMLSEQVPNKLWFTEFSITGPGQALTLEGVAQNADLVPLLVKSLSTAEHFGALYFSSLETTRDDDGLYTFTIAGQRVGGERD</sequence>
<evidence type="ECO:0000313" key="2">
    <source>
        <dbReference type="EMBL" id="RVU29665.1"/>
    </source>
</evidence>
<comment type="caution">
    <text evidence="2">The sequence shown here is derived from an EMBL/GenBank/DDBJ whole genome shotgun (WGS) entry which is preliminary data.</text>
</comment>
<reference evidence="2 3" key="1">
    <citation type="submission" date="2019-01" db="EMBL/GenBank/DDBJ databases">
        <authorList>
            <person name="Chen W.-M."/>
        </authorList>
    </citation>
    <scope>NUCLEOTIDE SEQUENCE [LARGE SCALE GENOMIC DNA]</scope>
    <source>
        <strain evidence="2 3">HPM-16</strain>
    </source>
</reference>
<accession>A0A437Q591</accession>
<dbReference type="Proteomes" id="UP000282818">
    <property type="component" value="Unassembled WGS sequence"/>
</dbReference>
<evidence type="ECO:0000256" key="1">
    <source>
        <dbReference type="SAM" id="SignalP"/>
    </source>
</evidence>
<gene>
    <name evidence="2" type="ORF">EOE65_13995</name>
</gene>